<evidence type="ECO:0000313" key="2">
    <source>
        <dbReference type="Proteomes" id="UP000018851"/>
    </source>
</evidence>
<accession>W0A6I4</accession>
<evidence type="ECO:0000313" key="1">
    <source>
        <dbReference type="EMBL" id="AHE53544.1"/>
    </source>
</evidence>
<sequence length="31" mass="3348">MDICIFVGSYGGIELPLDDVAFRTEDISDGV</sequence>
<keyword evidence="2" id="KW-1185">Reference proteome</keyword>
<dbReference type="STRING" id="1123269.NX02_09115"/>
<gene>
    <name evidence="1" type="ORF">NX02_09115</name>
</gene>
<name>W0A6I4_9SPHN</name>
<dbReference type="AlphaFoldDB" id="W0A6I4"/>
<proteinExistence type="predicted"/>
<dbReference type="Proteomes" id="UP000018851">
    <property type="component" value="Chromosome"/>
</dbReference>
<protein>
    <submittedName>
        <fullName evidence="1">Uncharacterized protein</fullName>
    </submittedName>
</protein>
<organism evidence="1 2">
    <name type="scientific">Sphingomonas sanxanigenens DSM 19645 = NX02</name>
    <dbReference type="NCBI Taxonomy" id="1123269"/>
    <lineage>
        <taxon>Bacteria</taxon>
        <taxon>Pseudomonadati</taxon>
        <taxon>Pseudomonadota</taxon>
        <taxon>Alphaproteobacteria</taxon>
        <taxon>Sphingomonadales</taxon>
        <taxon>Sphingomonadaceae</taxon>
        <taxon>Sphingomonas</taxon>
    </lineage>
</organism>
<reference evidence="1 2" key="1">
    <citation type="submission" date="2013-07" db="EMBL/GenBank/DDBJ databases">
        <title>Completed genome of Sphingomonas sanxanigenens NX02.</title>
        <authorList>
            <person name="Ma T."/>
            <person name="Huang H."/>
            <person name="Wu M."/>
            <person name="Li X."/>
            <person name="Li G."/>
        </authorList>
    </citation>
    <scope>NUCLEOTIDE SEQUENCE [LARGE SCALE GENOMIC DNA]</scope>
    <source>
        <strain evidence="1 2">NX02</strain>
    </source>
</reference>
<dbReference type="KEGG" id="ssan:NX02_09115"/>
<dbReference type="HOGENOM" id="CLU_3398532_0_0_5"/>
<dbReference type="EMBL" id="CP006644">
    <property type="protein sequence ID" value="AHE53544.1"/>
    <property type="molecule type" value="Genomic_DNA"/>
</dbReference>